<dbReference type="Proteomes" id="UP001500979">
    <property type="component" value="Unassembled WGS sequence"/>
</dbReference>
<proteinExistence type="predicted"/>
<evidence type="ECO:0000256" key="1">
    <source>
        <dbReference type="SAM" id="MobiDB-lite"/>
    </source>
</evidence>
<organism evidence="2 3">
    <name type="scientific">Saccharopolyspora taberi</name>
    <dbReference type="NCBI Taxonomy" id="60895"/>
    <lineage>
        <taxon>Bacteria</taxon>
        <taxon>Bacillati</taxon>
        <taxon>Actinomycetota</taxon>
        <taxon>Actinomycetes</taxon>
        <taxon>Pseudonocardiales</taxon>
        <taxon>Pseudonocardiaceae</taxon>
        <taxon>Saccharopolyspora</taxon>
    </lineage>
</organism>
<feature type="region of interest" description="Disordered" evidence="1">
    <location>
        <begin position="129"/>
        <end position="208"/>
    </location>
</feature>
<feature type="compositionally biased region" description="Basic and acidic residues" evidence="1">
    <location>
        <begin position="139"/>
        <end position="148"/>
    </location>
</feature>
<dbReference type="EMBL" id="BAAAUX010000015">
    <property type="protein sequence ID" value="GAA2798915.1"/>
    <property type="molecule type" value="Genomic_DNA"/>
</dbReference>
<feature type="region of interest" description="Disordered" evidence="1">
    <location>
        <begin position="1"/>
        <end position="39"/>
    </location>
</feature>
<gene>
    <name evidence="2" type="ORF">GCM10010470_37610</name>
</gene>
<dbReference type="RefSeq" id="WP_344681473.1">
    <property type="nucleotide sequence ID" value="NZ_BAAAUX010000015.1"/>
</dbReference>
<comment type="caution">
    <text evidence="2">The sequence shown here is derived from an EMBL/GenBank/DDBJ whole genome shotgun (WGS) entry which is preliminary data.</text>
</comment>
<feature type="compositionally biased region" description="Basic and acidic residues" evidence="1">
    <location>
        <begin position="23"/>
        <end position="39"/>
    </location>
</feature>
<accession>A0ABN3VF39</accession>
<protein>
    <submittedName>
        <fullName evidence="2">Uncharacterized protein</fullName>
    </submittedName>
</protein>
<keyword evidence="3" id="KW-1185">Reference proteome</keyword>
<evidence type="ECO:0000313" key="2">
    <source>
        <dbReference type="EMBL" id="GAA2798915.1"/>
    </source>
</evidence>
<evidence type="ECO:0000313" key="3">
    <source>
        <dbReference type="Proteomes" id="UP001500979"/>
    </source>
</evidence>
<name>A0ABN3VF39_9PSEU</name>
<reference evidence="2 3" key="1">
    <citation type="journal article" date="2019" name="Int. J. Syst. Evol. Microbiol.">
        <title>The Global Catalogue of Microorganisms (GCM) 10K type strain sequencing project: providing services to taxonomists for standard genome sequencing and annotation.</title>
        <authorList>
            <consortium name="The Broad Institute Genomics Platform"/>
            <consortium name="The Broad Institute Genome Sequencing Center for Infectious Disease"/>
            <person name="Wu L."/>
            <person name="Ma J."/>
        </authorList>
    </citation>
    <scope>NUCLEOTIDE SEQUENCE [LARGE SCALE GENOMIC DNA]</scope>
    <source>
        <strain evidence="2 3">JCM 9383</strain>
    </source>
</reference>
<sequence>MAESTSTRGQRPRRSTRISQQLERARQRNADQLAEQKQRELRVEDELREFIDAGDAIATEEASCGEKVAALQRKIDETRSKSQEKVAGEHARQARAALAIHEVGRRTVEQVADLLELRSEKEARRLIAAGRATAEQEETTGKAQEEGRAAGQPHADVGQQATAGAVAEEPTGAESGEQRHLRGVDGQQYRPDPGFVPASVADGGRQSA</sequence>